<dbReference type="UniPathway" id="UPA00626">
    <property type="reaction ID" value="UER00678"/>
</dbReference>
<keyword evidence="6 9" id="KW-0210">Decarboxylase</keyword>
<keyword evidence="10" id="KW-0732">Signal</keyword>
<dbReference type="EMBL" id="LWDV01000010">
    <property type="protein sequence ID" value="OCL25469.1"/>
    <property type="molecule type" value="Genomic_DNA"/>
</dbReference>
<evidence type="ECO:0000256" key="9">
    <source>
        <dbReference type="PIRNR" id="PIRNR001332"/>
    </source>
</evidence>
<proteinExistence type="inferred from homology"/>
<dbReference type="Gene3D" id="3.30.1330.80">
    <property type="entry name" value="Hypothetical protein, similar to alpha- acetolactate decarboxylase, domain 2"/>
    <property type="match status" value="2"/>
</dbReference>
<dbReference type="Pfam" id="PF03306">
    <property type="entry name" value="AAL_decarboxy"/>
    <property type="match status" value="1"/>
</dbReference>
<dbReference type="GO" id="GO:0047605">
    <property type="term" value="F:acetolactate decarboxylase activity"/>
    <property type="evidence" value="ECO:0007669"/>
    <property type="project" value="UniProtKB-UniRule"/>
</dbReference>
<evidence type="ECO:0000256" key="4">
    <source>
        <dbReference type="ARBA" id="ARBA00013204"/>
    </source>
</evidence>
<evidence type="ECO:0000313" key="12">
    <source>
        <dbReference type="Proteomes" id="UP000093514"/>
    </source>
</evidence>
<dbReference type="EC" id="4.1.1.5" evidence="4 9"/>
<evidence type="ECO:0000313" key="11">
    <source>
        <dbReference type="EMBL" id="OCL25469.1"/>
    </source>
</evidence>
<evidence type="ECO:0000256" key="5">
    <source>
        <dbReference type="ARBA" id="ARBA00020164"/>
    </source>
</evidence>
<dbReference type="GO" id="GO:0045151">
    <property type="term" value="P:acetoin biosynthetic process"/>
    <property type="evidence" value="ECO:0007669"/>
    <property type="project" value="UniProtKB-UniRule"/>
</dbReference>
<dbReference type="Proteomes" id="UP000093514">
    <property type="component" value="Unassembled WGS sequence"/>
</dbReference>
<evidence type="ECO:0000256" key="3">
    <source>
        <dbReference type="ARBA" id="ARBA00007106"/>
    </source>
</evidence>
<evidence type="ECO:0000256" key="2">
    <source>
        <dbReference type="ARBA" id="ARBA00005170"/>
    </source>
</evidence>
<reference evidence="12" key="1">
    <citation type="submission" date="2016-07" db="EMBL/GenBank/DDBJ databases">
        <authorList>
            <person name="Florea S."/>
            <person name="Webb J.S."/>
            <person name="Jaromczyk J."/>
            <person name="Schardl C.L."/>
        </authorList>
    </citation>
    <scope>NUCLEOTIDE SEQUENCE [LARGE SCALE GENOMIC DNA]</scope>
    <source>
        <strain evidence="12">Z6</strain>
    </source>
</reference>
<comment type="caution">
    <text evidence="11">The sequence shown here is derived from an EMBL/GenBank/DDBJ whole genome shotgun (WGS) entry which is preliminary data.</text>
</comment>
<evidence type="ECO:0000256" key="10">
    <source>
        <dbReference type="SAM" id="SignalP"/>
    </source>
</evidence>
<dbReference type="PANTHER" id="PTHR35524">
    <property type="entry name" value="ALPHA-ACETOLACTATE DECARBOXYLASE"/>
    <property type="match status" value="1"/>
</dbReference>
<feature type="chain" id="PRO_5008642890" description="Alpha-acetolactate decarboxylase" evidence="10">
    <location>
        <begin position="28"/>
        <end position="264"/>
    </location>
</feature>
<keyword evidence="12" id="KW-1185">Reference proteome</keyword>
<evidence type="ECO:0000256" key="6">
    <source>
        <dbReference type="ARBA" id="ARBA00022793"/>
    </source>
</evidence>
<dbReference type="PIRSF" id="PIRSF001332">
    <property type="entry name" value="Acetolac_decarb"/>
    <property type="match status" value="1"/>
</dbReference>
<comment type="pathway">
    <text evidence="2 9">Polyol metabolism; (R,R)-butane-2,3-diol biosynthesis; (R,R)-butane-2,3-diol from pyruvate: step 2/3.</text>
</comment>
<keyword evidence="8 9" id="KW-0456">Lyase</keyword>
<comment type="similarity">
    <text evidence="3 9">Belongs to the alpha-acetolactate decarboxylase family.</text>
</comment>
<evidence type="ECO:0000256" key="8">
    <source>
        <dbReference type="ARBA" id="ARBA00023239"/>
    </source>
</evidence>
<name>A0A1C0A5S6_9FIRM</name>
<keyword evidence="7 9" id="KW-0005">Acetoin biosynthesis</keyword>
<dbReference type="InterPro" id="IPR005128">
    <property type="entry name" value="Acetolactate_a_deCO2ase"/>
</dbReference>
<accession>A0A1C0A5S6</accession>
<gene>
    <name evidence="11" type="ORF">U472_14070</name>
</gene>
<dbReference type="AlphaFoldDB" id="A0A1C0A5S6"/>
<evidence type="ECO:0000256" key="7">
    <source>
        <dbReference type="ARBA" id="ARBA00023061"/>
    </source>
</evidence>
<dbReference type="CDD" id="cd17299">
    <property type="entry name" value="acetolactate_decarboxylase"/>
    <property type="match status" value="1"/>
</dbReference>
<evidence type="ECO:0000256" key="1">
    <source>
        <dbReference type="ARBA" id="ARBA00001784"/>
    </source>
</evidence>
<sequence length="264" mass="29389">MKIIKKSSLYLVASVLLVIGLSLTSYAQIEGQDTLFQISTIDALLQGLYDGDITTGQLLDHGNFGLGTFHALDGEMVILDGVAYQVKSTGEVKEVSDIVKTPFAVTTYFEEDKKAVFKGIKDIEELKEELTELLPSKNIFYAVKIEGEFKHVKTRSVPKQSKPYPKLAEIAATQPTFDFYNAKGTLVGFWSPYYVNGINVPKFHLHFITEDRTGGGHVLECQLKRGEVQIDYSSGFQLILPHSEAFRNIKLNEQSGNDLGDVEE</sequence>
<dbReference type="SUPFAM" id="SSF117856">
    <property type="entry name" value="AF0104/ALDC/Ptd012-like"/>
    <property type="match status" value="1"/>
</dbReference>
<dbReference type="PANTHER" id="PTHR35524:SF1">
    <property type="entry name" value="ALPHA-ACETOLACTATE DECARBOXYLASE"/>
    <property type="match status" value="1"/>
</dbReference>
<reference evidence="11 12" key="2">
    <citation type="submission" date="2016-08" db="EMBL/GenBank/DDBJ databases">
        <title>Orenia metallireducens sp. nov. strain Z6, a Novel Metal-reducing Firmicute from the Deep Subsurface.</title>
        <authorList>
            <person name="Maxim B.I."/>
            <person name="Kenneth K."/>
            <person name="Flynn T.M."/>
            <person name="Oloughlin E.J."/>
            <person name="Locke R.A."/>
            <person name="Weber J.R."/>
            <person name="Egan S.M."/>
            <person name="Mackie R.I."/>
            <person name="Cann I.K."/>
        </authorList>
    </citation>
    <scope>NUCLEOTIDE SEQUENCE [LARGE SCALE GENOMIC DNA]</scope>
    <source>
        <strain evidence="11 12">Z6</strain>
    </source>
</reference>
<organism evidence="11 12">
    <name type="scientific">Orenia metallireducens</name>
    <dbReference type="NCBI Taxonomy" id="1413210"/>
    <lineage>
        <taxon>Bacteria</taxon>
        <taxon>Bacillati</taxon>
        <taxon>Bacillota</taxon>
        <taxon>Clostridia</taxon>
        <taxon>Halanaerobiales</taxon>
        <taxon>Halobacteroidaceae</taxon>
        <taxon>Orenia</taxon>
    </lineage>
</organism>
<feature type="signal peptide" evidence="10">
    <location>
        <begin position="1"/>
        <end position="27"/>
    </location>
</feature>
<dbReference type="RefSeq" id="WP_068719381.1">
    <property type="nucleotide sequence ID" value="NZ_LWDV01000010.1"/>
</dbReference>
<protein>
    <recommendedName>
        <fullName evidence="5 9">Alpha-acetolactate decarboxylase</fullName>
        <ecNumber evidence="4 9">4.1.1.5</ecNumber>
    </recommendedName>
</protein>
<dbReference type="NCBIfam" id="TIGR01252">
    <property type="entry name" value="acetolac_decarb"/>
    <property type="match status" value="1"/>
</dbReference>
<dbReference type="OrthoDB" id="8612680at2"/>
<comment type="catalytic activity">
    <reaction evidence="1 9">
        <text>(2S)-2-acetolactate + H(+) = (R)-acetoin + CO2</text>
        <dbReference type="Rhea" id="RHEA:21580"/>
        <dbReference type="ChEBI" id="CHEBI:15378"/>
        <dbReference type="ChEBI" id="CHEBI:15686"/>
        <dbReference type="ChEBI" id="CHEBI:16526"/>
        <dbReference type="ChEBI" id="CHEBI:58476"/>
        <dbReference type="EC" id="4.1.1.5"/>
    </reaction>
</comment>